<dbReference type="InterPro" id="IPR036388">
    <property type="entry name" value="WH-like_DNA-bd_sf"/>
</dbReference>
<organism evidence="8 9">
    <name type="scientific">Jutongia huaianensis</name>
    <dbReference type="NCBI Taxonomy" id="2763668"/>
    <lineage>
        <taxon>Bacteria</taxon>
        <taxon>Bacillati</taxon>
        <taxon>Bacillota</taxon>
        <taxon>Clostridia</taxon>
        <taxon>Lachnospirales</taxon>
        <taxon>Lachnospiraceae</taxon>
        <taxon>Jutongia</taxon>
    </lineage>
</organism>
<evidence type="ECO:0000259" key="7">
    <source>
        <dbReference type="Pfam" id="PF08281"/>
    </source>
</evidence>
<reference evidence="8 9" key="1">
    <citation type="submission" date="2020-08" db="EMBL/GenBank/DDBJ databases">
        <title>Genome public.</title>
        <authorList>
            <person name="Liu C."/>
            <person name="Sun Q."/>
        </authorList>
    </citation>
    <scope>NUCLEOTIDE SEQUENCE [LARGE SCALE GENOMIC DNA]</scope>
    <source>
        <strain evidence="8 9">NSJ-37</strain>
    </source>
</reference>
<comment type="similarity">
    <text evidence="1">Belongs to the sigma-70 factor family. ECF subfamily.</text>
</comment>
<dbReference type="PANTHER" id="PTHR43133:SF8">
    <property type="entry name" value="RNA POLYMERASE SIGMA FACTOR HI_1459-RELATED"/>
    <property type="match status" value="1"/>
</dbReference>
<name>A0ABR7N462_9FIRM</name>
<dbReference type="InterPro" id="IPR013325">
    <property type="entry name" value="RNA_pol_sigma_r2"/>
</dbReference>
<keyword evidence="3" id="KW-0731">Sigma factor</keyword>
<dbReference type="CDD" id="cd06171">
    <property type="entry name" value="Sigma70_r4"/>
    <property type="match status" value="1"/>
</dbReference>
<evidence type="ECO:0000313" key="9">
    <source>
        <dbReference type="Proteomes" id="UP000606193"/>
    </source>
</evidence>
<evidence type="ECO:0000256" key="3">
    <source>
        <dbReference type="ARBA" id="ARBA00023082"/>
    </source>
</evidence>
<dbReference type="Gene3D" id="1.10.1740.10">
    <property type="match status" value="1"/>
</dbReference>
<protein>
    <submittedName>
        <fullName evidence="8">Sigma-70 family RNA polymerase sigma factor</fullName>
    </submittedName>
</protein>
<feature type="domain" description="RNA polymerase sigma-70 region 2" evidence="6">
    <location>
        <begin position="28"/>
        <end position="87"/>
    </location>
</feature>
<evidence type="ECO:0000313" key="8">
    <source>
        <dbReference type="EMBL" id="MBC8562808.1"/>
    </source>
</evidence>
<feature type="domain" description="RNA polymerase sigma factor 70 region 4 type 2" evidence="7">
    <location>
        <begin position="137"/>
        <end position="179"/>
    </location>
</feature>
<comment type="caution">
    <text evidence="8">The sequence shown here is derived from an EMBL/GenBank/DDBJ whole genome shotgun (WGS) entry which is preliminary data.</text>
</comment>
<dbReference type="InterPro" id="IPR013249">
    <property type="entry name" value="RNA_pol_sigma70_r4_t2"/>
</dbReference>
<evidence type="ECO:0000256" key="5">
    <source>
        <dbReference type="ARBA" id="ARBA00023163"/>
    </source>
</evidence>
<dbReference type="Gene3D" id="1.10.10.10">
    <property type="entry name" value="Winged helix-like DNA-binding domain superfamily/Winged helix DNA-binding domain"/>
    <property type="match status" value="1"/>
</dbReference>
<dbReference type="Pfam" id="PF04542">
    <property type="entry name" value="Sigma70_r2"/>
    <property type="match status" value="1"/>
</dbReference>
<evidence type="ECO:0000256" key="2">
    <source>
        <dbReference type="ARBA" id="ARBA00023015"/>
    </source>
</evidence>
<keyword evidence="9" id="KW-1185">Reference proteome</keyword>
<dbReference type="Proteomes" id="UP000606193">
    <property type="component" value="Unassembled WGS sequence"/>
</dbReference>
<proteinExistence type="inferred from homology"/>
<keyword evidence="5" id="KW-0804">Transcription</keyword>
<dbReference type="InterPro" id="IPR039425">
    <property type="entry name" value="RNA_pol_sigma-70-like"/>
</dbReference>
<dbReference type="InterPro" id="IPR007627">
    <property type="entry name" value="RNA_pol_sigma70_r2"/>
</dbReference>
<dbReference type="EMBL" id="JACRSX010000012">
    <property type="protein sequence ID" value="MBC8562808.1"/>
    <property type="molecule type" value="Genomic_DNA"/>
</dbReference>
<evidence type="ECO:0000259" key="6">
    <source>
        <dbReference type="Pfam" id="PF04542"/>
    </source>
</evidence>
<dbReference type="SUPFAM" id="SSF88946">
    <property type="entry name" value="Sigma2 domain of RNA polymerase sigma factors"/>
    <property type="match status" value="1"/>
</dbReference>
<keyword evidence="4" id="KW-0238">DNA-binding</keyword>
<evidence type="ECO:0000256" key="4">
    <source>
        <dbReference type="ARBA" id="ARBA00023125"/>
    </source>
</evidence>
<dbReference type="Pfam" id="PF08281">
    <property type="entry name" value="Sigma70_r4_2"/>
    <property type="match status" value="1"/>
</dbReference>
<gene>
    <name evidence="8" type="ORF">H8704_09245</name>
</gene>
<sequence>MEKRMEDEKIIQLIWDREEQGLRELSDKYNNYCYSISYRIVHDEEDAMECVNDTWFRTWNAIPPKRPAVLPGFLAKIVRNLSLNRYRHMHTERRGGNSVDIALEELQECVSDGRTVEEQIELRELSTSIAKFLNRQSERNRAIFLQRYFYMMQTKEIAEKLGIREGTVRSILSRMRKDLRGWLEKEAVYL</sequence>
<accession>A0ABR7N462</accession>
<evidence type="ECO:0000256" key="1">
    <source>
        <dbReference type="ARBA" id="ARBA00010641"/>
    </source>
</evidence>
<dbReference type="InterPro" id="IPR014284">
    <property type="entry name" value="RNA_pol_sigma-70_dom"/>
</dbReference>
<dbReference type="PANTHER" id="PTHR43133">
    <property type="entry name" value="RNA POLYMERASE ECF-TYPE SIGMA FACTO"/>
    <property type="match status" value="1"/>
</dbReference>
<keyword evidence="2" id="KW-0805">Transcription regulation</keyword>
<dbReference type="InterPro" id="IPR013324">
    <property type="entry name" value="RNA_pol_sigma_r3/r4-like"/>
</dbReference>
<dbReference type="RefSeq" id="WP_249298071.1">
    <property type="nucleotide sequence ID" value="NZ_JACRSX010000012.1"/>
</dbReference>
<dbReference type="NCBIfam" id="TIGR02937">
    <property type="entry name" value="sigma70-ECF"/>
    <property type="match status" value="1"/>
</dbReference>
<dbReference type="SUPFAM" id="SSF88659">
    <property type="entry name" value="Sigma3 and sigma4 domains of RNA polymerase sigma factors"/>
    <property type="match status" value="1"/>
</dbReference>